<dbReference type="OrthoDB" id="5952526at2759"/>
<feature type="compositionally biased region" description="Pro residues" evidence="2">
    <location>
        <begin position="22"/>
        <end position="34"/>
    </location>
</feature>
<dbReference type="GO" id="GO:0008198">
    <property type="term" value="F:ferrous iron binding"/>
    <property type="evidence" value="ECO:0007669"/>
    <property type="project" value="TreeGrafter"/>
</dbReference>
<evidence type="ECO:0000256" key="2">
    <source>
        <dbReference type="SAM" id="MobiDB-lite"/>
    </source>
</evidence>
<dbReference type="Gene3D" id="2.60.120.620">
    <property type="entry name" value="q2cbj1_9rhob like domain"/>
    <property type="match status" value="1"/>
</dbReference>
<dbReference type="AlphaFoldDB" id="A0A812HMI9"/>
<sequence length="371" mass="40966">MGTPGLEPAQSFVQLQVAPRAPLRPAPRGAPAPPRRTGSAGLGASCAAVACLAATRRRGRSARAASFGPAPISEEQKKDVESSQLGARVSYVVLSNMQAIMRQLDQYGYSQVDGFLGGSANGYPDQLRDEMKSMFDKGWFEEEPESDAQFKVGPYRVTNQDREHRFRYRIKGRTAEEKSERLIVNQYDVAPTVVNFTRSLLVAFAEPLGELTDNGLSNTKGISELFVLCGQGARMDRRVSNVYGWNTEQGFVRDPRKLVAIYFANPNYREEHGGVLQLEGVITPTGAVRISPKQDRLVVFWADKTVWSMTPSRASMISEHQYGIIMHMMAKGDVDYNPSNFSRPWAGSGLLGAGLMKPLKRRTKGAGWSRL</sequence>
<dbReference type="GO" id="GO:0031543">
    <property type="term" value="F:peptidyl-proline dioxygenase activity"/>
    <property type="evidence" value="ECO:0007669"/>
    <property type="project" value="TreeGrafter"/>
</dbReference>
<dbReference type="PANTHER" id="PTHR12907">
    <property type="entry name" value="EGL NINE HOMOLOG-RELATED"/>
    <property type="match status" value="1"/>
</dbReference>
<dbReference type="GO" id="GO:0031418">
    <property type="term" value="F:L-ascorbic acid binding"/>
    <property type="evidence" value="ECO:0007669"/>
    <property type="project" value="UniProtKB-KW"/>
</dbReference>
<dbReference type="GO" id="GO:0071456">
    <property type="term" value="P:cellular response to hypoxia"/>
    <property type="evidence" value="ECO:0007669"/>
    <property type="project" value="TreeGrafter"/>
</dbReference>
<evidence type="ECO:0000313" key="3">
    <source>
        <dbReference type="EMBL" id="CAE6955054.1"/>
    </source>
</evidence>
<keyword evidence="4" id="KW-1185">Reference proteome</keyword>
<evidence type="ECO:0000313" key="4">
    <source>
        <dbReference type="Proteomes" id="UP000604046"/>
    </source>
</evidence>
<name>A0A812HMI9_9DINO</name>
<dbReference type="PANTHER" id="PTHR12907:SF26">
    <property type="entry name" value="HIF PROLYL HYDROXYLASE, ISOFORM C"/>
    <property type="match status" value="1"/>
</dbReference>
<organism evidence="3 4">
    <name type="scientific">Symbiodinium natans</name>
    <dbReference type="NCBI Taxonomy" id="878477"/>
    <lineage>
        <taxon>Eukaryota</taxon>
        <taxon>Sar</taxon>
        <taxon>Alveolata</taxon>
        <taxon>Dinophyceae</taxon>
        <taxon>Suessiales</taxon>
        <taxon>Symbiodiniaceae</taxon>
        <taxon>Symbiodinium</taxon>
    </lineage>
</organism>
<keyword evidence="1" id="KW-0847">Vitamin C</keyword>
<protein>
    <submittedName>
        <fullName evidence="3">Egl-9 protein</fullName>
    </submittedName>
</protein>
<dbReference type="EMBL" id="CAJNDS010000098">
    <property type="protein sequence ID" value="CAE6955054.1"/>
    <property type="molecule type" value="Genomic_DNA"/>
</dbReference>
<dbReference type="InterPro" id="IPR051559">
    <property type="entry name" value="HIF_prolyl_hydroxylases"/>
</dbReference>
<reference evidence="3" key="1">
    <citation type="submission" date="2021-02" db="EMBL/GenBank/DDBJ databases">
        <authorList>
            <person name="Dougan E. K."/>
            <person name="Rhodes N."/>
            <person name="Thang M."/>
            <person name="Chan C."/>
        </authorList>
    </citation>
    <scope>NUCLEOTIDE SEQUENCE</scope>
</reference>
<evidence type="ECO:0000256" key="1">
    <source>
        <dbReference type="ARBA" id="ARBA00022896"/>
    </source>
</evidence>
<gene>
    <name evidence="3" type="primary">egl-9</name>
    <name evidence="3" type="ORF">SNAT2548_LOCUS1707</name>
</gene>
<accession>A0A812HMI9</accession>
<comment type="caution">
    <text evidence="3">The sequence shown here is derived from an EMBL/GenBank/DDBJ whole genome shotgun (WGS) entry which is preliminary data.</text>
</comment>
<feature type="region of interest" description="Disordered" evidence="2">
    <location>
        <begin position="1"/>
        <end position="41"/>
    </location>
</feature>
<dbReference type="Proteomes" id="UP000604046">
    <property type="component" value="Unassembled WGS sequence"/>
</dbReference>
<proteinExistence type="predicted"/>